<gene>
    <name evidence="1" type="ORF">OLEAN_C23280</name>
</gene>
<dbReference type="OrthoDB" id="6119348at2"/>
<protein>
    <submittedName>
        <fullName evidence="1">Uncharacterized protein</fullName>
    </submittedName>
</protein>
<dbReference type="Proteomes" id="UP000032749">
    <property type="component" value="Chromosome"/>
</dbReference>
<dbReference type="KEGG" id="oai:OLEAN_C23280"/>
<accession>R4YUB4</accession>
<keyword evidence="2" id="KW-1185">Reference proteome</keyword>
<sequence>MYKKMYKKMYKVMYQIQLDKDNMKKTVLARLRYVVFTQLITLFCGMAFASPQPSLTENQAIRIIDEAFKLQPLFWQGFAIPYSIERSSQHKDAAMLEVLFDNNLLIREKETQVVAIAGSKRKRISLNYRYSFADQEMGERIGSQEGFYYGYGRLKKLLQLSKPYLIGESYYAEAYVQWYVTDIQNWVDAPAFDKARTLRRSLESKLKPFEKRVYLQYDGQGWAFWKGKPGGL</sequence>
<name>R4YUB4_OLEAN</name>
<dbReference type="EMBL" id="FO203512">
    <property type="protein sequence ID" value="CCK76504.1"/>
    <property type="molecule type" value="Genomic_DNA"/>
</dbReference>
<organism evidence="1 2">
    <name type="scientific">Oleispira antarctica RB-8</name>
    <dbReference type="NCBI Taxonomy" id="698738"/>
    <lineage>
        <taxon>Bacteria</taxon>
        <taxon>Pseudomonadati</taxon>
        <taxon>Pseudomonadota</taxon>
        <taxon>Gammaproteobacteria</taxon>
        <taxon>Oceanospirillales</taxon>
        <taxon>Oceanospirillaceae</taxon>
        <taxon>Oleispira</taxon>
    </lineage>
</organism>
<evidence type="ECO:0000313" key="2">
    <source>
        <dbReference type="Proteomes" id="UP000032749"/>
    </source>
</evidence>
<dbReference type="STRING" id="698738.OLEAN_C23280"/>
<proteinExistence type="predicted"/>
<reference evidence="1 2" key="1">
    <citation type="journal article" date="2013" name="Nat. Commun.">
        <title>Genome sequence and functional genomic analysis of the oil-degrading bacterium Oleispira antarctica.</title>
        <authorList>
            <person name="Kube M."/>
            <person name="Chernikova T.N."/>
            <person name="Al-Ramahi Y."/>
            <person name="Beloqui A."/>
            <person name="Lopez-Cortez N."/>
            <person name="Guazzaroni M.E."/>
            <person name="Heipieper H.J."/>
            <person name="Klages S."/>
            <person name="Kotsyurbenko O.R."/>
            <person name="Langer I."/>
            <person name="Nechitaylo T.Y."/>
            <person name="Lunsdorf H."/>
            <person name="Fernandez M."/>
            <person name="Juarez S."/>
            <person name="Ciordia S."/>
            <person name="Singer A."/>
            <person name="Kagan O."/>
            <person name="Egorova O."/>
            <person name="Petit P.A."/>
            <person name="Stogios P."/>
            <person name="Kim Y."/>
            <person name="Tchigvintsev A."/>
            <person name="Flick R."/>
            <person name="Denaro R."/>
            <person name="Genovese M."/>
            <person name="Albar J.P."/>
            <person name="Reva O.N."/>
            <person name="Martinez-Gomariz M."/>
            <person name="Tran H."/>
            <person name="Ferrer M."/>
            <person name="Savchenko A."/>
            <person name="Yakunin A.F."/>
            <person name="Yakimov M.M."/>
            <person name="Golyshina O.V."/>
            <person name="Reinhardt R."/>
            <person name="Golyshin P.N."/>
        </authorList>
    </citation>
    <scope>NUCLEOTIDE SEQUENCE [LARGE SCALE GENOMIC DNA]</scope>
</reference>
<dbReference type="HOGENOM" id="CLU_1193892_0_0_6"/>
<evidence type="ECO:0000313" key="1">
    <source>
        <dbReference type="EMBL" id="CCK76504.1"/>
    </source>
</evidence>
<dbReference type="AlphaFoldDB" id="R4YUB4"/>